<dbReference type="GeneID" id="42528157"/>
<gene>
    <name evidence="2" type="ORF">BDBG_05961</name>
</gene>
<name>A0A179UV79_BLAGS</name>
<dbReference type="KEGG" id="bgh:BDBG_05961"/>
<accession>A0A179UV79</accession>
<organism evidence="2 3">
    <name type="scientific">Blastomyces gilchristii (strain SLH14081)</name>
    <name type="common">Blastomyces dermatitidis</name>
    <dbReference type="NCBI Taxonomy" id="559298"/>
    <lineage>
        <taxon>Eukaryota</taxon>
        <taxon>Fungi</taxon>
        <taxon>Dikarya</taxon>
        <taxon>Ascomycota</taxon>
        <taxon>Pezizomycotina</taxon>
        <taxon>Eurotiomycetes</taxon>
        <taxon>Eurotiomycetidae</taxon>
        <taxon>Onygenales</taxon>
        <taxon>Ajellomycetaceae</taxon>
        <taxon>Blastomyces</taxon>
    </lineage>
</organism>
<dbReference type="Proteomes" id="UP000002038">
    <property type="component" value="Unassembled WGS sequence"/>
</dbReference>
<protein>
    <submittedName>
        <fullName evidence="2">Uncharacterized protein</fullName>
    </submittedName>
</protein>
<dbReference type="RefSeq" id="XP_031579261.1">
    <property type="nucleotide sequence ID" value="XM_031722382.1"/>
</dbReference>
<keyword evidence="3" id="KW-1185">Reference proteome</keyword>
<reference evidence="3" key="1">
    <citation type="journal article" date="2015" name="PLoS Genet.">
        <title>The dynamic genome and transcriptome of the human fungal pathogen Blastomyces and close relative Emmonsia.</title>
        <authorList>
            <person name="Munoz J.F."/>
            <person name="Gauthier G.M."/>
            <person name="Desjardins C.A."/>
            <person name="Gallo J.E."/>
            <person name="Holder J."/>
            <person name="Sullivan T.D."/>
            <person name="Marty A.J."/>
            <person name="Carmen J.C."/>
            <person name="Chen Z."/>
            <person name="Ding L."/>
            <person name="Gujja S."/>
            <person name="Magrini V."/>
            <person name="Misas E."/>
            <person name="Mitreva M."/>
            <person name="Priest M."/>
            <person name="Saif S."/>
            <person name="Whiston E.A."/>
            <person name="Young S."/>
            <person name="Zeng Q."/>
            <person name="Goldman W.E."/>
            <person name="Mardis E.R."/>
            <person name="Taylor J.W."/>
            <person name="McEwen J.G."/>
            <person name="Clay O.K."/>
            <person name="Klein B.S."/>
            <person name="Cuomo C.A."/>
        </authorList>
    </citation>
    <scope>NUCLEOTIDE SEQUENCE [LARGE SCALE GENOMIC DNA]</scope>
    <source>
        <strain evidence="3">SLH14081</strain>
    </source>
</reference>
<evidence type="ECO:0000313" key="2">
    <source>
        <dbReference type="EMBL" id="OAT10302.1"/>
    </source>
</evidence>
<dbReference type="VEuPathDB" id="FungiDB:BDBG_05961"/>
<dbReference type="AlphaFoldDB" id="A0A179UV79"/>
<sequence>MEYIIGCNPESQRDRISRDPASNSGWGSDTLMAPAACESTPRREMKKMMKKMMMMVMMMNDAGEKGMVSGTNRDTIRVNSFVLHCDPSHYTIYRRFEGFAAHVRPDPSNAERGERENCVTTH</sequence>
<feature type="region of interest" description="Disordered" evidence="1">
    <location>
        <begin position="1"/>
        <end position="43"/>
    </location>
</feature>
<dbReference type="EMBL" id="GG657459">
    <property type="protein sequence ID" value="OAT10302.1"/>
    <property type="molecule type" value="Genomic_DNA"/>
</dbReference>
<evidence type="ECO:0000256" key="1">
    <source>
        <dbReference type="SAM" id="MobiDB-lite"/>
    </source>
</evidence>
<proteinExistence type="predicted"/>
<evidence type="ECO:0000313" key="3">
    <source>
        <dbReference type="Proteomes" id="UP000002038"/>
    </source>
</evidence>